<feature type="region of interest" description="Disordered" evidence="7">
    <location>
        <begin position="169"/>
        <end position="236"/>
    </location>
</feature>
<name>A0A2A4K834_HELVI</name>
<feature type="domain" description="C2H2-type" evidence="8">
    <location>
        <begin position="677"/>
        <end position="705"/>
    </location>
</feature>
<evidence type="ECO:0000256" key="5">
    <source>
        <dbReference type="ARBA" id="ARBA00023242"/>
    </source>
</evidence>
<sequence length="786" mass="92427">MKEININIEGYNVNGICVGCLSYNRRMFYHRDIKECFRLLGNIDVPDGLEIQVCWECLAYIRSALKFKEQMLQSFDFLINYSQEHTFLDSPNDFIPHSNSRVNNFIKSEIDSCDLLVTEVLANDDKSDDIKIEENEIKYDFDTLVVKEESSNHSYTEVFQEVPVENDVTSDEDVQLSKIKEKEDRGRKKIREDRKRDRVTSPKNSKEKKQKSSDNNEQTEQNEQIEENEQKEKKGRKLLNLPEEMVELYTMREDEMWTVRIEDLISKDFQKLKYRCDNCIKSFNTQKLMQDHMNGKHQPVTSPKNSKEKKQKSSDNNEQTEQNEQIEENEQKEKKGRKLLNLPEEMVELYTMREDEMWTVRIEDLISKDFQKLKYRCDNCIKSFNTQKLMQDHMNGKHQPKSIDCHQCNICKAYFLTKDNVSAHKKLHLQSYRCIECGFVTTVKRIMSRHVANHKHVYSHICYTCGTSFNTKSKLAYHRGVCSQEKPQCDCCGKVFANKMTLKYHLNRMQPQKDSKPKQKLFIPCKGCDKVFHTKKSYRAHVVIHDGVSYPCPICGKLFQWKRNLARHTRNHRERDAGNTHACRACNKTFASRDCYNNHMRLSKKHVGADTFQHECTYCGKKFATKWCLTDHVDWDHLKIIKYQCSVCFKAFKTAKILVVHVNNIHEGKKKEIEGEHLCEICGKSYKTVKRLKGHVWSMHTNRPNSKMYKCKLCPATFMWQTSIYKHTKMMHDNKKNKPPRPPPVKKEEPYPGIELANRMQYFQQNIGGNLNLVQIQPGGISQNIV</sequence>
<dbReference type="SMART" id="SM00355">
    <property type="entry name" value="ZnF_C2H2"/>
    <property type="match status" value="13"/>
</dbReference>
<feature type="domain" description="C2H2-type" evidence="8">
    <location>
        <begin position="643"/>
        <end position="671"/>
    </location>
</feature>
<feature type="domain" description="C2H2-type" evidence="8">
    <location>
        <begin position="581"/>
        <end position="611"/>
    </location>
</feature>
<dbReference type="PROSITE" id="PS50157">
    <property type="entry name" value="ZINC_FINGER_C2H2_2"/>
    <property type="match status" value="12"/>
</dbReference>
<feature type="domain" description="C2H2-type" evidence="8">
    <location>
        <begin position="460"/>
        <end position="487"/>
    </location>
</feature>
<feature type="domain" description="C2H2-type" evidence="8">
    <location>
        <begin position="487"/>
        <end position="517"/>
    </location>
</feature>
<dbReference type="AlphaFoldDB" id="A0A2A4K834"/>
<dbReference type="InterPro" id="IPR036236">
    <property type="entry name" value="Znf_C2H2_sf"/>
</dbReference>
<feature type="domain" description="C2H2-type" evidence="8">
    <location>
        <begin position="523"/>
        <end position="547"/>
    </location>
</feature>
<dbReference type="PROSITE" id="PS00028">
    <property type="entry name" value="ZINC_FINGER_C2H2_1"/>
    <property type="match status" value="8"/>
</dbReference>
<keyword evidence="1" id="KW-0479">Metal-binding</keyword>
<evidence type="ECO:0000256" key="4">
    <source>
        <dbReference type="ARBA" id="ARBA00022833"/>
    </source>
</evidence>
<dbReference type="PANTHER" id="PTHR24377">
    <property type="entry name" value="IP01015P-RELATED"/>
    <property type="match status" value="1"/>
</dbReference>
<evidence type="ECO:0000256" key="2">
    <source>
        <dbReference type="ARBA" id="ARBA00022737"/>
    </source>
</evidence>
<feature type="domain" description="C2H2-type" evidence="8">
    <location>
        <begin position="709"/>
        <end position="737"/>
    </location>
</feature>
<keyword evidence="3 6" id="KW-0863">Zinc-finger</keyword>
<comment type="caution">
    <text evidence="9">The sequence shown here is derived from an EMBL/GenBank/DDBJ whole genome shotgun (WGS) entry which is preliminary data.</text>
</comment>
<keyword evidence="2" id="KW-0677">Repeat</keyword>
<evidence type="ECO:0000256" key="6">
    <source>
        <dbReference type="PROSITE-ProRule" id="PRU00042"/>
    </source>
</evidence>
<keyword evidence="4" id="KW-0862">Zinc</keyword>
<feature type="compositionally biased region" description="Basic and acidic residues" evidence="7">
    <location>
        <begin position="305"/>
        <end position="315"/>
    </location>
</feature>
<feature type="domain" description="C2H2-type" evidence="8">
    <location>
        <begin position="550"/>
        <end position="577"/>
    </location>
</feature>
<feature type="compositionally biased region" description="Basic and acidic residues" evidence="7">
    <location>
        <begin position="178"/>
        <end position="214"/>
    </location>
</feature>
<organism evidence="9">
    <name type="scientific">Heliothis virescens</name>
    <name type="common">Tobacco budworm moth</name>
    <dbReference type="NCBI Taxonomy" id="7102"/>
    <lineage>
        <taxon>Eukaryota</taxon>
        <taxon>Metazoa</taxon>
        <taxon>Ecdysozoa</taxon>
        <taxon>Arthropoda</taxon>
        <taxon>Hexapoda</taxon>
        <taxon>Insecta</taxon>
        <taxon>Pterygota</taxon>
        <taxon>Neoptera</taxon>
        <taxon>Endopterygota</taxon>
        <taxon>Lepidoptera</taxon>
        <taxon>Glossata</taxon>
        <taxon>Ditrysia</taxon>
        <taxon>Noctuoidea</taxon>
        <taxon>Noctuidae</taxon>
        <taxon>Heliothinae</taxon>
        <taxon>Heliothis</taxon>
    </lineage>
</organism>
<feature type="domain" description="C2H2-type" evidence="8">
    <location>
        <begin position="274"/>
        <end position="297"/>
    </location>
</feature>
<evidence type="ECO:0000259" key="8">
    <source>
        <dbReference type="PROSITE" id="PS50157"/>
    </source>
</evidence>
<evidence type="ECO:0000256" key="1">
    <source>
        <dbReference type="ARBA" id="ARBA00022723"/>
    </source>
</evidence>
<dbReference type="GO" id="GO:0008270">
    <property type="term" value="F:zinc ion binding"/>
    <property type="evidence" value="ECO:0007669"/>
    <property type="project" value="UniProtKB-KW"/>
</dbReference>
<protein>
    <recommendedName>
        <fullName evidence="8">C2H2-type domain-containing protein</fullName>
    </recommendedName>
</protein>
<dbReference type="InterPro" id="IPR050826">
    <property type="entry name" value="Krueppel_C2H2_ZnFinger"/>
</dbReference>
<feature type="domain" description="C2H2-type" evidence="8">
    <location>
        <begin position="375"/>
        <end position="403"/>
    </location>
</feature>
<feature type="region of interest" description="Disordered" evidence="7">
    <location>
        <begin position="290"/>
        <end position="337"/>
    </location>
</feature>
<gene>
    <name evidence="9" type="ORF">B5V51_13710</name>
</gene>
<feature type="domain" description="C2H2-type" evidence="8">
    <location>
        <begin position="614"/>
        <end position="637"/>
    </location>
</feature>
<dbReference type="SUPFAM" id="SSF57667">
    <property type="entry name" value="beta-beta-alpha zinc fingers"/>
    <property type="match status" value="5"/>
</dbReference>
<evidence type="ECO:0000256" key="3">
    <source>
        <dbReference type="ARBA" id="ARBA00022771"/>
    </source>
</evidence>
<keyword evidence="5" id="KW-0539">Nucleus</keyword>
<reference evidence="9" key="1">
    <citation type="submission" date="2017-09" db="EMBL/GenBank/DDBJ databases">
        <title>Contemporary evolution of a Lepidopteran species, Heliothis virescens, in response to modern agricultural practices.</title>
        <authorList>
            <person name="Fritz M.L."/>
            <person name="Deyonke A.M."/>
            <person name="Papanicolaou A."/>
            <person name="Micinski S."/>
            <person name="Westbrook J."/>
            <person name="Gould F."/>
        </authorList>
    </citation>
    <scope>NUCLEOTIDE SEQUENCE [LARGE SCALE GENOMIC DNA]</scope>
    <source>
        <strain evidence="9">HvINT-</strain>
        <tissue evidence="9">Whole body</tissue>
    </source>
</reference>
<dbReference type="Pfam" id="PF00096">
    <property type="entry name" value="zf-C2H2"/>
    <property type="match status" value="3"/>
</dbReference>
<dbReference type="InterPro" id="IPR013087">
    <property type="entry name" value="Znf_C2H2_type"/>
</dbReference>
<proteinExistence type="predicted"/>
<dbReference type="EMBL" id="NWSH01000080">
    <property type="protein sequence ID" value="PCG79820.1"/>
    <property type="molecule type" value="Genomic_DNA"/>
</dbReference>
<dbReference type="Gene3D" id="3.30.160.60">
    <property type="entry name" value="Classic Zinc Finger"/>
    <property type="match status" value="6"/>
</dbReference>
<feature type="domain" description="C2H2-type" evidence="8">
    <location>
        <begin position="406"/>
        <end position="433"/>
    </location>
</feature>
<accession>A0A2A4K834</accession>
<dbReference type="Pfam" id="PF12874">
    <property type="entry name" value="zf-met"/>
    <property type="match status" value="1"/>
</dbReference>
<evidence type="ECO:0000313" key="9">
    <source>
        <dbReference type="EMBL" id="PCG79820.1"/>
    </source>
</evidence>
<evidence type="ECO:0000256" key="7">
    <source>
        <dbReference type="SAM" id="MobiDB-lite"/>
    </source>
</evidence>
<dbReference type="STRING" id="7102.A0A2A4K834"/>